<evidence type="ECO:0000313" key="2">
    <source>
        <dbReference type="EMBL" id="KAK4453398.1"/>
    </source>
</evidence>
<comment type="caution">
    <text evidence="2">The sequence shown here is derived from an EMBL/GenBank/DDBJ whole genome shotgun (WGS) entry which is preliminary data.</text>
</comment>
<evidence type="ECO:0000256" key="1">
    <source>
        <dbReference type="SAM" id="MobiDB-lite"/>
    </source>
</evidence>
<evidence type="ECO:0008006" key="4">
    <source>
        <dbReference type="Google" id="ProtNLM"/>
    </source>
</evidence>
<keyword evidence="3" id="KW-1185">Reference proteome</keyword>
<dbReference type="Gene3D" id="3.30.530.20">
    <property type="match status" value="1"/>
</dbReference>
<dbReference type="Proteomes" id="UP001321760">
    <property type="component" value="Unassembled WGS sequence"/>
</dbReference>
<proteinExistence type="predicted"/>
<reference evidence="2" key="1">
    <citation type="journal article" date="2023" name="Mol. Phylogenet. Evol.">
        <title>Genome-scale phylogeny and comparative genomics of the fungal order Sordariales.</title>
        <authorList>
            <person name="Hensen N."/>
            <person name="Bonometti L."/>
            <person name="Westerberg I."/>
            <person name="Brannstrom I.O."/>
            <person name="Guillou S."/>
            <person name="Cros-Aarteil S."/>
            <person name="Calhoun S."/>
            <person name="Haridas S."/>
            <person name="Kuo A."/>
            <person name="Mondo S."/>
            <person name="Pangilinan J."/>
            <person name="Riley R."/>
            <person name="LaButti K."/>
            <person name="Andreopoulos B."/>
            <person name="Lipzen A."/>
            <person name="Chen C."/>
            <person name="Yan M."/>
            <person name="Daum C."/>
            <person name="Ng V."/>
            <person name="Clum A."/>
            <person name="Steindorff A."/>
            <person name="Ohm R.A."/>
            <person name="Martin F."/>
            <person name="Silar P."/>
            <person name="Natvig D.O."/>
            <person name="Lalanne C."/>
            <person name="Gautier V."/>
            <person name="Ament-Velasquez S.L."/>
            <person name="Kruys A."/>
            <person name="Hutchinson M.I."/>
            <person name="Powell A.J."/>
            <person name="Barry K."/>
            <person name="Miller A.N."/>
            <person name="Grigoriev I.V."/>
            <person name="Debuchy R."/>
            <person name="Gladieux P."/>
            <person name="Hiltunen Thoren M."/>
            <person name="Johannesson H."/>
        </authorList>
    </citation>
    <scope>NUCLEOTIDE SEQUENCE</scope>
    <source>
        <strain evidence="2">PSN243</strain>
    </source>
</reference>
<dbReference type="CDD" id="cd07822">
    <property type="entry name" value="SRPBCC_4"/>
    <property type="match status" value="1"/>
</dbReference>
<sequence length="213" mass="23069">MAHRSIPPNTKATILPSPLPTPTHGSGGTFTVACSTRFPAPPTTCLSVTLNAPEYPKWNPFCRTATIDTNPTPNPNPPDAPTGSGYLTLGTQFTLSAHLDSKATSSGRATPVEVSVLERINDEDGRRGWRVAWKTRPTLGLPSWMLRAERVQEFVEVETEAGGRMETEYVCWETFYGALAGITRLAVSGKLPAAFDGWNGGLRERVEQLEGGK</sequence>
<organism evidence="2 3">
    <name type="scientific">Podospora aff. communis PSN243</name>
    <dbReference type="NCBI Taxonomy" id="3040156"/>
    <lineage>
        <taxon>Eukaryota</taxon>
        <taxon>Fungi</taxon>
        <taxon>Dikarya</taxon>
        <taxon>Ascomycota</taxon>
        <taxon>Pezizomycotina</taxon>
        <taxon>Sordariomycetes</taxon>
        <taxon>Sordariomycetidae</taxon>
        <taxon>Sordariales</taxon>
        <taxon>Podosporaceae</taxon>
        <taxon>Podospora</taxon>
    </lineage>
</organism>
<reference evidence="2" key="2">
    <citation type="submission" date="2023-05" db="EMBL/GenBank/DDBJ databases">
        <authorList>
            <consortium name="Lawrence Berkeley National Laboratory"/>
            <person name="Steindorff A."/>
            <person name="Hensen N."/>
            <person name="Bonometti L."/>
            <person name="Westerberg I."/>
            <person name="Brannstrom I.O."/>
            <person name="Guillou S."/>
            <person name="Cros-Aarteil S."/>
            <person name="Calhoun S."/>
            <person name="Haridas S."/>
            <person name="Kuo A."/>
            <person name="Mondo S."/>
            <person name="Pangilinan J."/>
            <person name="Riley R."/>
            <person name="Labutti K."/>
            <person name="Andreopoulos B."/>
            <person name="Lipzen A."/>
            <person name="Chen C."/>
            <person name="Yanf M."/>
            <person name="Daum C."/>
            <person name="Ng V."/>
            <person name="Clum A."/>
            <person name="Ohm R."/>
            <person name="Martin F."/>
            <person name="Silar P."/>
            <person name="Natvig D."/>
            <person name="Lalanne C."/>
            <person name="Gautier V."/>
            <person name="Ament-Velasquez S.L."/>
            <person name="Kruys A."/>
            <person name="Hutchinson M.I."/>
            <person name="Powell A.J."/>
            <person name="Barry K."/>
            <person name="Miller A.N."/>
            <person name="Grigoriev I.V."/>
            <person name="Debuchy R."/>
            <person name="Gladieux P."/>
            <person name="Thoren M.H."/>
            <person name="Johannesson H."/>
        </authorList>
    </citation>
    <scope>NUCLEOTIDE SEQUENCE</scope>
    <source>
        <strain evidence="2">PSN243</strain>
    </source>
</reference>
<dbReference type="EMBL" id="MU865920">
    <property type="protein sequence ID" value="KAK4453398.1"/>
    <property type="molecule type" value="Genomic_DNA"/>
</dbReference>
<evidence type="ECO:0000313" key="3">
    <source>
        <dbReference type="Proteomes" id="UP001321760"/>
    </source>
</evidence>
<accession>A0AAV9GXH0</accession>
<dbReference type="InterPro" id="IPR023393">
    <property type="entry name" value="START-like_dom_sf"/>
</dbReference>
<feature type="region of interest" description="Disordered" evidence="1">
    <location>
        <begin position="1"/>
        <end position="26"/>
    </location>
</feature>
<protein>
    <recommendedName>
        <fullName evidence="4">Coenzyme Q-binding protein COQ10 START domain-containing protein</fullName>
    </recommendedName>
</protein>
<dbReference type="AlphaFoldDB" id="A0AAV9GXH0"/>
<name>A0AAV9GXH0_9PEZI</name>
<dbReference type="PROSITE" id="PS51257">
    <property type="entry name" value="PROKAR_LIPOPROTEIN"/>
    <property type="match status" value="1"/>
</dbReference>
<gene>
    <name evidence="2" type="ORF">QBC34DRAFT_204573</name>
</gene>